<protein>
    <submittedName>
        <fullName evidence="2">Uncharacterized protein</fullName>
    </submittedName>
</protein>
<feature type="transmembrane region" description="Helical" evidence="1">
    <location>
        <begin position="104"/>
        <end position="129"/>
    </location>
</feature>
<dbReference type="RefSeq" id="WP_093617232.1">
    <property type="nucleotide sequence ID" value="NZ_BOMT01000001.1"/>
</dbReference>
<keyword evidence="1" id="KW-0812">Transmembrane</keyword>
<sequence>MFRDLRTRPPALTVVFALSVAHVVTTLAAASGVTRTGPSDFHVELADPNLWPAGFLLAVPVAVACWHSPAITSRIILSAAVPQFVLAALVALRDIAGGWNDPLIVFGFLYPILMTPVFAAFGGLGCLLARGRRRPDDHPAPSRP</sequence>
<gene>
    <name evidence="2" type="ORF">SAMN05421541_108319</name>
</gene>
<proteinExistence type="predicted"/>
<feature type="transmembrane region" description="Helical" evidence="1">
    <location>
        <begin position="12"/>
        <end position="30"/>
    </location>
</feature>
<evidence type="ECO:0000313" key="3">
    <source>
        <dbReference type="Proteomes" id="UP000199645"/>
    </source>
</evidence>
<organism evidence="2 3">
    <name type="scientific">Actinoplanes philippinensis</name>
    <dbReference type="NCBI Taxonomy" id="35752"/>
    <lineage>
        <taxon>Bacteria</taxon>
        <taxon>Bacillati</taxon>
        <taxon>Actinomycetota</taxon>
        <taxon>Actinomycetes</taxon>
        <taxon>Micromonosporales</taxon>
        <taxon>Micromonosporaceae</taxon>
        <taxon>Actinoplanes</taxon>
    </lineage>
</organism>
<evidence type="ECO:0000256" key="1">
    <source>
        <dbReference type="SAM" id="Phobius"/>
    </source>
</evidence>
<evidence type="ECO:0000313" key="2">
    <source>
        <dbReference type="EMBL" id="SFF30630.1"/>
    </source>
</evidence>
<feature type="transmembrane region" description="Helical" evidence="1">
    <location>
        <begin position="50"/>
        <end position="68"/>
    </location>
</feature>
<keyword evidence="3" id="KW-1185">Reference proteome</keyword>
<name>A0A1I2HMV5_9ACTN</name>
<accession>A0A1I2HMV5</accession>
<feature type="transmembrane region" description="Helical" evidence="1">
    <location>
        <begin position="75"/>
        <end position="92"/>
    </location>
</feature>
<dbReference type="EMBL" id="FONV01000008">
    <property type="protein sequence ID" value="SFF30630.1"/>
    <property type="molecule type" value="Genomic_DNA"/>
</dbReference>
<dbReference type="Proteomes" id="UP000199645">
    <property type="component" value="Unassembled WGS sequence"/>
</dbReference>
<keyword evidence="1" id="KW-0472">Membrane</keyword>
<dbReference type="AlphaFoldDB" id="A0A1I2HMV5"/>
<keyword evidence="1" id="KW-1133">Transmembrane helix</keyword>
<reference evidence="2 3" key="1">
    <citation type="submission" date="2016-10" db="EMBL/GenBank/DDBJ databases">
        <authorList>
            <person name="de Groot N.N."/>
        </authorList>
    </citation>
    <scope>NUCLEOTIDE SEQUENCE [LARGE SCALE GENOMIC DNA]</scope>
    <source>
        <strain evidence="2 3">DSM 43019</strain>
    </source>
</reference>